<comment type="caution">
    <text evidence="2">The sequence shown here is derived from an EMBL/GenBank/DDBJ whole genome shotgun (WGS) entry which is preliminary data.</text>
</comment>
<dbReference type="PANTHER" id="PTHR42889:SF1">
    <property type="entry name" value="BLR3681 PROTEIN"/>
    <property type="match status" value="1"/>
</dbReference>
<dbReference type="InterPro" id="IPR032466">
    <property type="entry name" value="Metal_Hydrolase"/>
</dbReference>
<sequence>MIGDAFVFDAVTHLYNMNSANVRAPGGSLFNNHLYGFHAALTPEGERVLTQDEFLRDWDIETIANLVFTETDTDILVAQPLPLTDFFYDGLSDWQRCAAMAKQYPSRVVTWGTVNPLEGNKALDLMELQVKEHGVKAFKFYNIRYDFGEPFPWRMDDPRVAFPVYEKARELGINLIAVHKGVPLGPQPLEGTQVYDIDQAAANFPDLNFIIFHPGLPFIEEICWQIVRFPNIYVSLAATLNFIGKAPRWFAEVLGKLLFWGGPDRIISGSEVPLWHPQWALKAFSEFQMPQDLTDGYGYPQVTPEIKRKILGENLAKLHGIDIEAKKAEIANDEFAQRRANGLATAWSSS</sequence>
<evidence type="ECO:0000313" key="3">
    <source>
        <dbReference type="Proteomes" id="UP001174909"/>
    </source>
</evidence>
<name>A0AA35TG98_GEOBA</name>
<gene>
    <name evidence="2" type="ORF">GBAR_LOCUS26210</name>
</gene>
<accession>A0AA35TG98</accession>
<evidence type="ECO:0000313" key="2">
    <source>
        <dbReference type="EMBL" id="CAI8047429.1"/>
    </source>
</evidence>
<dbReference type="EMBL" id="CASHTH010003637">
    <property type="protein sequence ID" value="CAI8047429.1"/>
    <property type="molecule type" value="Genomic_DNA"/>
</dbReference>
<dbReference type="Proteomes" id="UP001174909">
    <property type="component" value="Unassembled WGS sequence"/>
</dbReference>
<dbReference type="AlphaFoldDB" id="A0AA35TG98"/>
<protein>
    <recommendedName>
        <fullName evidence="1">Amidohydrolase-related domain-containing protein</fullName>
    </recommendedName>
</protein>
<organism evidence="2 3">
    <name type="scientific">Geodia barretti</name>
    <name type="common">Barrett's horny sponge</name>
    <dbReference type="NCBI Taxonomy" id="519541"/>
    <lineage>
        <taxon>Eukaryota</taxon>
        <taxon>Metazoa</taxon>
        <taxon>Porifera</taxon>
        <taxon>Demospongiae</taxon>
        <taxon>Heteroscleromorpha</taxon>
        <taxon>Tetractinellida</taxon>
        <taxon>Astrophorina</taxon>
        <taxon>Geodiidae</taxon>
        <taxon>Geodia</taxon>
    </lineage>
</organism>
<keyword evidence="3" id="KW-1185">Reference proteome</keyword>
<dbReference type="Gene3D" id="3.20.20.140">
    <property type="entry name" value="Metal-dependent hydrolases"/>
    <property type="match status" value="1"/>
</dbReference>
<dbReference type="GO" id="GO:0016787">
    <property type="term" value="F:hydrolase activity"/>
    <property type="evidence" value="ECO:0007669"/>
    <property type="project" value="InterPro"/>
</dbReference>
<dbReference type="InterPro" id="IPR006680">
    <property type="entry name" value="Amidohydro-rel"/>
</dbReference>
<dbReference type="Pfam" id="PF04909">
    <property type="entry name" value="Amidohydro_2"/>
    <property type="match status" value="1"/>
</dbReference>
<feature type="domain" description="Amidohydrolase-related" evidence="1">
    <location>
        <begin position="94"/>
        <end position="318"/>
    </location>
</feature>
<proteinExistence type="predicted"/>
<reference evidence="2" key="1">
    <citation type="submission" date="2023-03" db="EMBL/GenBank/DDBJ databases">
        <authorList>
            <person name="Steffen K."/>
            <person name="Cardenas P."/>
        </authorList>
    </citation>
    <scope>NUCLEOTIDE SEQUENCE</scope>
</reference>
<dbReference type="SUPFAM" id="SSF51556">
    <property type="entry name" value="Metallo-dependent hydrolases"/>
    <property type="match status" value="1"/>
</dbReference>
<dbReference type="PANTHER" id="PTHR42889">
    <property type="entry name" value="BLR3681 PROTEIN"/>
    <property type="match status" value="1"/>
</dbReference>
<evidence type="ECO:0000259" key="1">
    <source>
        <dbReference type="Pfam" id="PF04909"/>
    </source>
</evidence>